<dbReference type="Proteomes" id="UP001605036">
    <property type="component" value="Unassembled WGS sequence"/>
</dbReference>
<keyword evidence="3 7" id="KW-0479">Metal-binding</keyword>
<feature type="binding site" description="axial binding residue" evidence="7">
    <location>
        <position position="454"/>
    </location>
    <ligand>
        <name>heme</name>
        <dbReference type="ChEBI" id="CHEBI:30413"/>
    </ligand>
    <ligandPart>
        <name>Fe</name>
        <dbReference type="ChEBI" id="CHEBI:18248"/>
    </ligandPart>
</feature>
<accession>A0ABD1YHI9</accession>
<sequence length="508" mass="58758">MGDNIPPKMWNALWPGSAETSSIYTKTSIAILIATILCLLWSVSSYFRTRDGKLPLPPGSFGLPVIGETFNFLQASQSDIQYRKWMRKKAEKYGDFFKSHLLGSPTVIMDHPAGNKFLFQNEGRLLENNWPWQVRKLLGPDSITMKVGEEYKVARRHFGGFLEHAAVIRYLEGVEWSTLSHFEKHWDGKEQLVALDMTKRFTFSTICNLLVSLDEGSDMDELREEFVKWTYGMLKLPINLPGFAYYSSMKARKRILQILDRIVVQRKQEMAEGRMSDRVKVDVLSSLLTVPDEKGEFTSESSIKDNLILLLFAGYDTSSNALALIIYFIAKHPHVYSQLVQEHTSIMERKRESDDRGAGALTTDDLSAMKYSWKVIQEALRIQPPAAMGFRKATTDIEYNGYLIPKGWRLMWSNQRAHYDPRFFQDPLTFDPSRWDKTPTPFIFIPFGGGPRHCPGYEFAKMEMLVFLHHLIRKYQWTLVDPHERIVRDPFPRTEKRTPIRVTKITSF</sequence>
<dbReference type="PRINTS" id="PR00385">
    <property type="entry name" value="P450"/>
</dbReference>
<evidence type="ECO:0000256" key="4">
    <source>
        <dbReference type="ARBA" id="ARBA00023002"/>
    </source>
</evidence>
<proteinExistence type="inferred from homology"/>
<keyword evidence="9" id="KW-1133">Transmembrane helix</keyword>
<dbReference type="InterPro" id="IPR001128">
    <property type="entry name" value="Cyt_P450"/>
</dbReference>
<evidence type="ECO:0000256" key="1">
    <source>
        <dbReference type="ARBA" id="ARBA00010617"/>
    </source>
</evidence>
<dbReference type="PANTHER" id="PTHR24286:SF384">
    <property type="entry name" value="P450, PUTATIVE (EUROFUNG)-RELATED"/>
    <property type="match status" value="1"/>
</dbReference>
<dbReference type="PROSITE" id="PS00086">
    <property type="entry name" value="CYTOCHROME_P450"/>
    <property type="match status" value="1"/>
</dbReference>
<reference evidence="10 11" key="1">
    <citation type="submission" date="2024-09" db="EMBL/GenBank/DDBJ databases">
        <title>Chromosome-scale assembly of Riccia fluitans.</title>
        <authorList>
            <person name="Paukszto L."/>
            <person name="Sawicki J."/>
            <person name="Karawczyk K."/>
            <person name="Piernik-Szablinska J."/>
            <person name="Szczecinska M."/>
            <person name="Mazdziarz M."/>
        </authorList>
    </citation>
    <scope>NUCLEOTIDE SEQUENCE [LARGE SCALE GENOMIC DNA]</scope>
    <source>
        <strain evidence="10">Rf_01</strain>
        <tissue evidence="10">Aerial parts of the thallus</tissue>
    </source>
</reference>
<dbReference type="CDD" id="cd11043">
    <property type="entry name" value="CYP90-like"/>
    <property type="match status" value="1"/>
</dbReference>
<dbReference type="GO" id="GO:0004497">
    <property type="term" value="F:monooxygenase activity"/>
    <property type="evidence" value="ECO:0007669"/>
    <property type="project" value="UniProtKB-KW"/>
</dbReference>
<evidence type="ECO:0008006" key="12">
    <source>
        <dbReference type="Google" id="ProtNLM"/>
    </source>
</evidence>
<evidence type="ECO:0000256" key="5">
    <source>
        <dbReference type="ARBA" id="ARBA00023004"/>
    </source>
</evidence>
<dbReference type="GO" id="GO:0046872">
    <property type="term" value="F:metal ion binding"/>
    <property type="evidence" value="ECO:0007669"/>
    <property type="project" value="UniProtKB-KW"/>
</dbReference>
<dbReference type="PANTHER" id="PTHR24286">
    <property type="entry name" value="CYTOCHROME P450 26"/>
    <property type="match status" value="1"/>
</dbReference>
<evidence type="ECO:0000256" key="2">
    <source>
        <dbReference type="ARBA" id="ARBA00022617"/>
    </source>
</evidence>
<evidence type="ECO:0000313" key="10">
    <source>
        <dbReference type="EMBL" id="KAL2629019.1"/>
    </source>
</evidence>
<keyword evidence="9" id="KW-0812">Transmembrane</keyword>
<dbReference type="SUPFAM" id="SSF48264">
    <property type="entry name" value="Cytochrome P450"/>
    <property type="match status" value="1"/>
</dbReference>
<comment type="cofactor">
    <cofactor evidence="7">
        <name>heme</name>
        <dbReference type="ChEBI" id="CHEBI:30413"/>
    </cofactor>
</comment>
<dbReference type="InterPro" id="IPR036396">
    <property type="entry name" value="Cyt_P450_sf"/>
</dbReference>
<feature type="transmembrane region" description="Helical" evidence="9">
    <location>
        <begin position="23"/>
        <end position="43"/>
    </location>
</feature>
<dbReference type="AlphaFoldDB" id="A0ABD1YHI9"/>
<protein>
    <recommendedName>
        <fullName evidence="12">Cytochrome P450</fullName>
    </recommendedName>
</protein>
<dbReference type="PRINTS" id="PR00463">
    <property type="entry name" value="EP450I"/>
</dbReference>
<keyword evidence="6 8" id="KW-0503">Monooxygenase</keyword>
<keyword evidence="11" id="KW-1185">Reference proteome</keyword>
<dbReference type="InterPro" id="IPR017972">
    <property type="entry name" value="Cyt_P450_CS"/>
</dbReference>
<organism evidence="10 11">
    <name type="scientific">Riccia fluitans</name>
    <dbReference type="NCBI Taxonomy" id="41844"/>
    <lineage>
        <taxon>Eukaryota</taxon>
        <taxon>Viridiplantae</taxon>
        <taxon>Streptophyta</taxon>
        <taxon>Embryophyta</taxon>
        <taxon>Marchantiophyta</taxon>
        <taxon>Marchantiopsida</taxon>
        <taxon>Marchantiidae</taxon>
        <taxon>Marchantiales</taxon>
        <taxon>Ricciaceae</taxon>
        <taxon>Riccia</taxon>
    </lineage>
</organism>
<dbReference type="EMBL" id="JBHFFA010000004">
    <property type="protein sequence ID" value="KAL2629019.1"/>
    <property type="molecule type" value="Genomic_DNA"/>
</dbReference>
<dbReference type="InterPro" id="IPR002401">
    <property type="entry name" value="Cyt_P450_E_grp-I"/>
</dbReference>
<dbReference type="FunFam" id="1.10.630.10:FF:000022">
    <property type="entry name" value="Taxadiene 5-alpha hydroxylase"/>
    <property type="match status" value="1"/>
</dbReference>
<comment type="similarity">
    <text evidence="1 8">Belongs to the cytochrome P450 family.</text>
</comment>
<keyword evidence="9" id="KW-0472">Membrane</keyword>
<evidence type="ECO:0000256" key="6">
    <source>
        <dbReference type="ARBA" id="ARBA00023033"/>
    </source>
</evidence>
<evidence type="ECO:0000256" key="9">
    <source>
        <dbReference type="SAM" id="Phobius"/>
    </source>
</evidence>
<evidence type="ECO:0000313" key="11">
    <source>
        <dbReference type="Proteomes" id="UP001605036"/>
    </source>
</evidence>
<evidence type="ECO:0000256" key="7">
    <source>
        <dbReference type="PIRSR" id="PIRSR602401-1"/>
    </source>
</evidence>
<dbReference type="Gene3D" id="1.10.630.10">
    <property type="entry name" value="Cytochrome P450"/>
    <property type="match status" value="1"/>
</dbReference>
<comment type="caution">
    <text evidence="10">The sequence shown here is derived from an EMBL/GenBank/DDBJ whole genome shotgun (WGS) entry which is preliminary data.</text>
</comment>
<evidence type="ECO:0000256" key="8">
    <source>
        <dbReference type="RuleBase" id="RU000461"/>
    </source>
</evidence>
<keyword evidence="4 8" id="KW-0560">Oxidoreductase</keyword>
<feature type="transmembrane region" description="Helical" evidence="9">
    <location>
        <begin position="307"/>
        <end position="330"/>
    </location>
</feature>
<evidence type="ECO:0000256" key="3">
    <source>
        <dbReference type="ARBA" id="ARBA00022723"/>
    </source>
</evidence>
<keyword evidence="2 7" id="KW-0349">Heme</keyword>
<name>A0ABD1YHI9_9MARC</name>
<dbReference type="Pfam" id="PF00067">
    <property type="entry name" value="p450"/>
    <property type="match status" value="1"/>
</dbReference>
<keyword evidence="5 7" id="KW-0408">Iron</keyword>
<gene>
    <name evidence="10" type="ORF">R1flu_013705</name>
</gene>